<dbReference type="CDD" id="cd19956">
    <property type="entry name" value="serpinB"/>
    <property type="match status" value="1"/>
</dbReference>
<dbReference type="GO" id="GO:0004867">
    <property type="term" value="F:serine-type endopeptidase inhibitor activity"/>
    <property type="evidence" value="ECO:0007669"/>
    <property type="project" value="UniProtKB-KW"/>
</dbReference>
<evidence type="ECO:0000256" key="11">
    <source>
        <dbReference type="ARBA" id="ARBA00079383"/>
    </source>
</evidence>
<evidence type="ECO:0000256" key="6">
    <source>
        <dbReference type="ARBA" id="ARBA00022990"/>
    </source>
</evidence>
<dbReference type="PANTHER" id="PTHR11461:SF204">
    <property type="entry name" value="SERPIN B6"/>
    <property type="match status" value="1"/>
</dbReference>
<evidence type="ECO:0000256" key="9">
    <source>
        <dbReference type="ARBA" id="ARBA00059846"/>
    </source>
</evidence>
<protein>
    <recommendedName>
        <fullName evidence="10">Leukocyte elastase inhibitor</fullName>
    </recommendedName>
    <alternativeName>
        <fullName evidence="11">Serpin B1</fullName>
    </alternativeName>
    <alternativeName>
        <fullName evidence="8">Serpin B6</fullName>
    </alternativeName>
</protein>
<dbReference type="Ensembl" id="ENSCRFT00000013403.1">
    <property type="protein sequence ID" value="ENSCRFP00000012957.1"/>
    <property type="gene ID" value="ENSCRFG00000010037.1"/>
</dbReference>
<dbReference type="Proteomes" id="UP000694396">
    <property type="component" value="Unplaced"/>
</dbReference>
<dbReference type="Pfam" id="PF00079">
    <property type="entry name" value="Serpin"/>
    <property type="match status" value="1"/>
</dbReference>
<dbReference type="SMART" id="SM00093">
    <property type="entry name" value="SERPIN"/>
    <property type="match status" value="1"/>
</dbReference>
<evidence type="ECO:0000256" key="8">
    <source>
        <dbReference type="ARBA" id="ARBA00039202"/>
    </source>
</evidence>
<evidence type="ECO:0000259" key="12">
    <source>
        <dbReference type="SMART" id="SM00093"/>
    </source>
</evidence>
<dbReference type="InterPro" id="IPR023796">
    <property type="entry name" value="Serpin_dom"/>
</dbReference>
<evidence type="ECO:0000256" key="2">
    <source>
        <dbReference type="ARBA" id="ARBA00006426"/>
    </source>
</evidence>
<evidence type="ECO:0000313" key="14">
    <source>
        <dbReference type="Proteomes" id="UP000694396"/>
    </source>
</evidence>
<dbReference type="InterPro" id="IPR000240">
    <property type="entry name" value="Serpin_B9/Maspin"/>
</dbReference>
<dbReference type="InterPro" id="IPR000215">
    <property type="entry name" value="Serpin_fam"/>
</dbReference>
<evidence type="ECO:0000256" key="3">
    <source>
        <dbReference type="ARBA" id="ARBA00022490"/>
    </source>
</evidence>
<reference evidence="13" key="1">
    <citation type="submission" date="2025-08" db="UniProtKB">
        <authorList>
            <consortium name="Ensembl"/>
        </authorList>
    </citation>
    <scope>IDENTIFICATION</scope>
</reference>
<dbReference type="InterPro" id="IPR042185">
    <property type="entry name" value="Serpin_sf_2"/>
</dbReference>
<dbReference type="InterPro" id="IPR036186">
    <property type="entry name" value="Serpin_sf"/>
</dbReference>
<dbReference type="FunFam" id="3.30.497.10:FF:000001">
    <property type="entry name" value="Serine protease inhibitor"/>
    <property type="match status" value="1"/>
</dbReference>
<reference evidence="13" key="2">
    <citation type="submission" date="2025-09" db="UniProtKB">
        <authorList>
            <consortium name="Ensembl"/>
        </authorList>
    </citation>
    <scope>IDENTIFICATION</scope>
</reference>
<name>A0A8C3QXN3_9PASS</name>
<evidence type="ECO:0000256" key="5">
    <source>
        <dbReference type="ARBA" id="ARBA00022900"/>
    </source>
</evidence>
<dbReference type="GO" id="GO:0005615">
    <property type="term" value="C:extracellular space"/>
    <property type="evidence" value="ECO:0007669"/>
    <property type="project" value="InterPro"/>
</dbReference>
<dbReference type="PROSITE" id="PS00284">
    <property type="entry name" value="SERPIN"/>
    <property type="match status" value="1"/>
</dbReference>
<organism evidence="13 14">
    <name type="scientific">Cyanoderma ruficeps</name>
    <name type="common">rufous-capped babbler</name>
    <dbReference type="NCBI Taxonomy" id="181631"/>
    <lineage>
        <taxon>Eukaryota</taxon>
        <taxon>Metazoa</taxon>
        <taxon>Chordata</taxon>
        <taxon>Craniata</taxon>
        <taxon>Vertebrata</taxon>
        <taxon>Euteleostomi</taxon>
        <taxon>Archelosauria</taxon>
        <taxon>Archosauria</taxon>
        <taxon>Dinosauria</taxon>
        <taxon>Saurischia</taxon>
        <taxon>Theropoda</taxon>
        <taxon>Coelurosauria</taxon>
        <taxon>Aves</taxon>
        <taxon>Neognathae</taxon>
        <taxon>Neoaves</taxon>
        <taxon>Telluraves</taxon>
        <taxon>Australaves</taxon>
        <taxon>Passeriformes</taxon>
        <taxon>Sylvioidea</taxon>
        <taxon>Timaliidae</taxon>
        <taxon>Cyanoderma</taxon>
    </lineage>
</organism>
<dbReference type="PRINTS" id="PR00676">
    <property type="entry name" value="MASPIN"/>
</dbReference>
<dbReference type="InterPro" id="IPR023795">
    <property type="entry name" value="Serpin_CS"/>
</dbReference>
<comment type="subcellular location">
    <subcellularLocation>
        <location evidence="1">Cytoplasm</location>
    </subcellularLocation>
</comment>
<proteinExistence type="inferred from homology"/>
<dbReference type="InterPro" id="IPR042178">
    <property type="entry name" value="Serpin_sf_1"/>
</dbReference>
<dbReference type="AlphaFoldDB" id="A0A8C3QXN3"/>
<sequence length="381" mass="43349">MESLCAANTTFAVDLFRKLCEKNSGQNVFFSPFSISSALSMVLLGSRGSTEAQISKVLSLKNAQDAHNGYQSLLSEINDPKTKYILRTANRLYGEKTLEFLPSFLESTQKSYHAGLEQIDFLHAWEDSRKQINGWVEERTEGKIQNLLAEGMLNSLTRLVLVNAIYFKGNWEKPFRKQSTREREFHINKKETRPVQMMFKEAYFKMAYIGALQTKILELPYEGNELSMIILLPDAIQDGSTGLERLERELTYEKLMDWIRPEMMRSTELMVSLPTFKLEEDYDLKPILRSMGMLDAFESGKADFSGISSGKELMLSEVIHKSFVEVNEEGTEAAAATAAVVIPYCGRIGPKLKFTADHPFLFFIRHNRTGSILFCGRFCCP</sequence>
<dbReference type="PANTHER" id="PTHR11461">
    <property type="entry name" value="SERINE PROTEASE INHIBITOR, SERPIN"/>
    <property type="match status" value="1"/>
</dbReference>
<comment type="subunit">
    <text evidence="7">Forms a complex with the monomeric form of beta-tryptase.</text>
</comment>
<evidence type="ECO:0000256" key="4">
    <source>
        <dbReference type="ARBA" id="ARBA00022690"/>
    </source>
</evidence>
<dbReference type="Gene3D" id="3.30.497.10">
    <property type="entry name" value="Antithrombin, subunit I, domain 2"/>
    <property type="match status" value="1"/>
</dbReference>
<dbReference type="FunFam" id="2.10.310.10:FF:000001">
    <property type="entry name" value="Serpin family A member 1"/>
    <property type="match status" value="1"/>
</dbReference>
<comment type="function">
    <text evidence="9">Regulates the activity of the neutrophil proteases.</text>
</comment>
<keyword evidence="5" id="KW-0722">Serine protease inhibitor</keyword>
<evidence type="ECO:0000256" key="1">
    <source>
        <dbReference type="ARBA" id="ARBA00004496"/>
    </source>
</evidence>
<feature type="domain" description="Serpin" evidence="12">
    <location>
        <begin position="13"/>
        <end position="381"/>
    </location>
</feature>
<keyword evidence="14" id="KW-1185">Reference proteome</keyword>
<evidence type="ECO:0000256" key="10">
    <source>
        <dbReference type="ARBA" id="ARBA00073281"/>
    </source>
</evidence>
<dbReference type="FunFam" id="2.30.39.10:FF:000014">
    <property type="entry name" value="Serpin family B member 9"/>
    <property type="match status" value="1"/>
</dbReference>
<evidence type="ECO:0000313" key="13">
    <source>
        <dbReference type="Ensembl" id="ENSCRFP00000012957.1"/>
    </source>
</evidence>
<evidence type="ECO:0000256" key="7">
    <source>
        <dbReference type="ARBA" id="ARBA00038828"/>
    </source>
</evidence>
<dbReference type="SUPFAM" id="SSF56574">
    <property type="entry name" value="Serpins"/>
    <property type="match status" value="1"/>
</dbReference>
<keyword evidence="6" id="KW-0007">Acetylation</keyword>
<keyword evidence="4" id="KW-0646">Protease inhibitor</keyword>
<dbReference type="GO" id="GO:0005737">
    <property type="term" value="C:cytoplasm"/>
    <property type="evidence" value="ECO:0007669"/>
    <property type="project" value="UniProtKB-SubCell"/>
</dbReference>
<keyword evidence="3" id="KW-0963">Cytoplasm</keyword>
<comment type="similarity">
    <text evidence="2">Belongs to the serpin family. Ov-serpin subfamily.</text>
</comment>
<dbReference type="Gene3D" id="2.30.39.10">
    <property type="entry name" value="Alpha-1-antitrypsin, domain 1"/>
    <property type="match status" value="1"/>
</dbReference>
<accession>A0A8C3QXN3</accession>